<proteinExistence type="inferred from homology"/>
<evidence type="ECO:0000313" key="5">
    <source>
        <dbReference type="EMBL" id="KIM35410.1"/>
    </source>
</evidence>
<protein>
    <recommendedName>
        <fullName evidence="4">AB hydrolase-1 domain-containing protein</fullName>
    </recommendedName>
</protein>
<evidence type="ECO:0000256" key="1">
    <source>
        <dbReference type="ARBA" id="ARBA00010088"/>
    </source>
</evidence>
<sequence length="325" mass="36512">MPRDRPFSHIFYILTSLISLLLVPTFATSLDISGPLISFEGNIPFKYQGNTYQTHYKLFGNILDKSRTPIVVLHGGPGLTYDYLSPFSDLSTTYKAPVILYDQLGNGRSTHLRSAPASFWTIDLFVNELANLISYFSIEKRFDIAGHSWGTILGMEYAIRKQPKGLQHLVLSDGLASIDLWGQSTGQLLQEFPPWVAEGMMAGMSEPPQFQAALLAFYAVHGNRVVPIPADYNATLQWLFGPNGDGTVASTSILDGWTIIDRLTLLKPKTLVINSRWDISQDFVIQPLVSKIPKAKWIKFNNSSHMPFWEERSQYFRAVGEFLSN</sequence>
<reference evidence="5 6" key="1">
    <citation type="submission" date="2014-04" db="EMBL/GenBank/DDBJ databases">
        <authorList>
            <consortium name="DOE Joint Genome Institute"/>
            <person name="Kuo A."/>
            <person name="Gay G."/>
            <person name="Dore J."/>
            <person name="Kohler A."/>
            <person name="Nagy L.G."/>
            <person name="Floudas D."/>
            <person name="Copeland A."/>
            <person name="Barry K.W."/>
            <person name="Cichocki N."/>
            <person name="Veneault-Fourrey C."/>
            <person name="LaButti K."/>
            <person name="Lindquist E.A."/>
            <person name="Lipzen A."/>
            <person name="Lundell T."/>
            <person name="Morin E."/>
            <person name="Murat C."/>
            <person name="Sun H."/>
            <person name="Tunlid A."/>
            <person name="Henrissat B."/>
            <person name="Grigoriev I.V."/>
            <person name="Hibbett D.S."/>
            <person name="Martin F."/>
            <person name="Nordberg H.P."/>
            <person name="Cantor M.N."/>
            <person name="Hua S.X."/>
        </authorList>
    </citation>
    <scope>NUCLEOTIDE SEQUENCE [LARGE SCALE GENOMIC DNA]</scope>
    <source>
        <strain evidence="6">h7</strain>
    </source>
</reference>
<dbReference type="InterPro" id="IPR029058">
    <property type="entry name" value="AB_hydrolase_fold"/>
</dbReference>
<dbReference type="GO" id="GO:0008233">
    <property type="term" value="F:peptidase activity"/>
    <property type="evidence" value="ECO:0007669"/>
    <property type="project" value="InterPro"/>
</dbReference>
<keyword evidence="2" id="KW-0378">Hydrolase</keyword>
<name>A0A0C3BF53_HEBCY</name>
<keyword evidence="3" id="KW-0732">Signal</keyword>
<evidence type="ECO:0000313" key="6">
    <source>
        <dbReference type="Proteomes" id="UP000053424"/>
    </source>
</evidence>
<dbReference type="PANTHER" id="PTHR43798:SF33">
    <property type="entry name" value="HYDROLASE, PUTATIVE (AFU_ORTHOLOGUE AFUA_2G14860)-RELATED"/>
    <property type="match status" value="1"/>
</dbReference>
<dbReference type="PIRSF" id="PIRSF005539">
    <property type="entry name" value="Pept_S33_TRI_F1"/>
    <property type="match status" value="1"/>
</dbReference>
<dbReference type="HOGENOM" id="CLU_020336_15_1_1"/>
<gene>
    <name evidence="5" type="ORF">M413DRAFT_449794</name>
</gene>
<dbReference type="PANTHER" id="PTHR43798">
    <property type="entry name" value="MONOACYLGLYCEROL LIPASE"/>
    <property type="match status" value="1"/>
</dbReference>
<evidence type="ECO:0000256" key="2">
    <source>
        <dbReference type="ARBA" id="ARBA00022801"/>
    </source>
</evidence>
<dbReference type="PRINTS" id="PR00793">
    <property type="entry name" value="PROAMNOPTASE"/>
</dbReference>
<dbReference type="Gene3D" id="3.40.50.1820">
    <property type="entry name" value="alpha/beta hydrolase"/>
    <property type="match status" value="1"/>
</dbReference>
<dbReference type="STRING" id="686832.A0A0C3BF53"/>
<feature type="domain" description="AB hydrolase-1" evidence="4">
    <location>
        <begin position="69"/>
        <end position="311"/>
    </location>
</feature>
<dbReference type="Proteomes" id="UP000053424">
    <property type="component" value="Unassembled WGS sequence"/>
</dbReference>
<dbReference type="InterPro" id="IPR005945">
    <property type="entry name" value="Pro_imino_pep"/>
</dbReference>
<dbReference type="Pfam" id="PF00561">
    <property type="entry name" value="Abhydrolase_1"/>
    <property type="match status" value="1"/>
</dbReference>
<dbReference type="OrthoDB" id="190201at2759"/>
<dbReference type="AlphaFoldDB" id="A0A0C3BF53"/>
<dbReference type="SUPFAM" id="SSF53474">
    <property type="entry name" value="alpha/beta-Hydrolases"/>
    <property type="match status" value="1"/>
</dbReference>
<comment type="similarity">
    <text evidence="1">Belongs to the peptidase S33 family.</text>
</comment>
<organism evidence="5 6">
    <name type="scientific">Hebeloma cylindrosporum</name>
    <dbReference type="NCBI Taxonomy" id="76867"/>
    <lineage>
        <taxon>Eukaryota</taxon>
        <taxon>Fungi</taxon>
        <taxon>Dikarya</taxon>
        <taxon>Basidiomycota</taxon>
        <taxon>Agaricomycotina</taxon>
        <taxon>Agaricomycetes</taxon>
        <taxon>Agaricomycetidae</taxon>
        <taxon>Agaricales</taxon>
        <taxon>Agaricineae</taxon>
        <taxon>Hymenogastraceae</taxon>
        <taxon>Hebeloma</taxon>
    </lineage>
</organism>
<dbReference type="GO" id="GO:0016020">
    <property type="term" value="C:membrane"/>
    <property type="evidence" value="ECO:0007669"/>
    <property type="project" value="TreeGrafter"/>
</dbReference>
<evidence type="ECO:0000256" key="3">
    <source>
        <dbReference type="SAM" id="SignalP"/>
    </source>
</evidence>
<accession>A0A0C3BF53</accession>
<dbReference type="InterPro" id="IPR002410">
    <property type="entry name" value="Peptidase_S33"/>
</dbReference>
<dbReference type="InterPro" id="IPR000073">
    <property type="entry name" value="AB_hydrolase_1"/>
</dbReference>
<dbReference type="EMBL" id="KN831821">
    <property type="protein sequence ID" value="KIM35410.1"/>
    <property type="molecule type" value="Genomic_DNA"/>
</dbReference>
<dbReference type="InterPro" id="IPR050266">
    <property type="entry name" value="AB_hydrolase_sf"/>
</dbReference>
<reference evidence="6" key="2">
    <citation type="submission" date="2015-01" db="EMBL/GenBank/DDBJ databases">
        <title>Evolutionary Origins and Diversification of the Mycorrhizal Mutualists.</title>
        <authorList>
            <consortium name="DOE Joint Genome Institute"/>
            <consortium name="Mycorrhizal Genomics Consortium"/>
            <person name="Kohler A."/>
            <person name="Kuo A."/>
            <person name="Nagy L.G."/>
            <person name="Floudas D."/>
            <person name="Copeland A."/>
            <person name="Barry K.W."/>
            <person name="Cichocki N."/>
            <person name="Veneault-Fourrey C."/>
            <person name="LaButti K."/>
            <person name="Lindquist E.A."/>
            <person name="Lipzen A."/>
            <person name="Lundell T."/>
            <person name="Morin E."/>
            <person name="Murat C."/>
            <person name="Riley R."/>
            <person name="Ohm R."/>
            <person name="Sun H."/>
            <person name="Tunlid A."/>
            <person name="Henrissat B."/>
            <person name="Grigoriev I.V."/>
            <person name="Hibbett D.S."/>
            <person name="Martin F."/>
        </authorList>
    </citation>
    <scope>NUCLEOTIDE SEQUENCE [LARGE SCALE GENOMIC DNA]</scope>
    <source>
        <strain evidence="6">h7</strain>
    </source>
</reference>
<feature type="signal peptide" evidence="3">
    <location>
        <begin position="1"/>
        <end position="29"/>
    </location>
</feature>
<keyword evidence="6" id="KW-1185">Reference proteome</keyword>
<evidence type="ECO:0000259" key="4">
    <source>
        <dbReference type="Pfam" id="PF00561"/>
    </source>
</evidence>
<dbReference type="GO" id="GO:0006508">
    <property type="term" value="P:proteolysis"/>
    <property type="evidence" value="ECO:0007669"/>
    <property type="project" value="InterPro"/>
</dbReference>
<feature type="chain" id="PRO_5002172650" description="AB hydrolase-1 domain-containing protein" evidence="3">
    <location>
        <begin position="30"/>
        <end position="325"/>
    </location>
</feature>